<evidence type="ECO:0000256" key="1">
    <source>
        <dbReference type="ARBA" id="ARBA00023239"/>
    </source>
</evidence>
<dbReference type="InterPro" id="IPR002220">
    <property type="entry name" value="DapA-like"/>
</dbReference>
<feature type="binding site" evidence="4">
    <location>
        <position position="211"/>
    </location>
    <ligand>
        <name>pyruvate</name>
        <dbReference type="ChEBI" id="CHEBI:15361"/>
    </ligand>
</feature>
<dbReference type="RefSeq" id="WP_115535762.1">
    <property type="nucleotide sequence ID" value="NZ_QRGA01000013.1"/>
</dbReference>
<dbReference type="PIRSF" id="PIRSF001365">
    <property type="entry name" value="DHDPS"/>
    <property type="match status" value="1"/>
</dbReference>
<keyword evidence="1 2" id="KW-0456">Lyase</keyword>
<sequence>MSAFAVPRVFAPVVTPFDPALAVDTPRFIGFSRWLVEQGAGLALFGTNSEANSLSVAERRTLLDAVMDADIDGSHLLPGTGACALPDAVELTRHAVAAGCAGVLMLPPFYYKGVSDDGLFAYFAGVIQSVGSEDLRVLLYHIPQMTGVPISYALIERLIAAYPRTVIGIKDSSGDWENMAGMLERFPGFKVFPASEAWLGRALPLGAAGCISATANLQPGSIASLLAARTDEARAGWVDRVSLIRLAMQGQPMIPALKAVVGHYAEHAGWARVRAPLTTFGSRETGALLTQLNALGFSMPALGQAYA</sequence>
<evidence type="ECO:0000313" key="5">
    <source>
        <dbReference type="EMBL" id="RDU96708.1"/>
    </source>
</evidence>
<dbReference type="Gene3D" id="3.20.20.70">
    <property type="entry name" value="Aldolase class I"/>
    <property type="match status" value="1"/>
</dbReference>
<accession>A0A3D8JUG5</accession>
<dbReference type="AlphaFoldDB" id="A0A3D8JUG5"/>
<dbReference type="CDD" id="cd00408">
    <property type="entry name" value="DHDPS-like"/>
    <property type="match status" value="1"/>
</dbReference>
<feature type="active site" description="Schiff-base intermediate with substrate" evidence="3">
    <location>
        <position position="170"/>
    </location>
</feature>
<gene>
    <name evidence="5" type="ORF">DWV00_22170</name>
</gene>
<dbReference type="SUPFAM" id="SSF51569">
    <property type="entry name" value="Aldolase"/>
    <property type="match status" value="1"/>
</dbReference>
<dbReference type="Pfam" id="PF00701">
    <property type="entry name" value="DHDPS"/>
    <property type="match status" value="1"/>
</dbReference>
<dbReference type="GO" id="GO:0008840">
    <property type="term" value="F:4-hydroxy-tetrahydrodipicolinate synthase activity"/>
    <property type="evidence" value="ECO:0007669"/>
    <property type="project" value="TreeGrafter"/>
</dbReference>
<dbReference type="PANTHER" id="PTHR12128">
    <property type="entry name" value="DIHYDRODIPICOLINATE SYNTHASE"/>
    <property type="match status" value="1"/>
</dbReference>
<proteinExistence type="inferred from homology"/>
<evidence type="ECO:0000256" key="2">
    <source>
        <dbReference type="PIRNR" id="PIRNR001365"/>
    </source>
</evidence>
<dbReference type="Proteomes" id="UP000256838">
    <property type="component" value="Unassembled WGS sequence"/>
</dbReference>
<organism evidence="5 6">
    <name type="scientific">Trinickia dinghuensis</name>
    <dbReference type="NCBI Taxonomy" id="2291023"/>
    <lineage>
        <taxon>Bacteria</taxon>
        <taxon>Pseudomonadati</taxon>
        <taxon>Pseudomonadota</taxon>
        <taxon>Betaproteobacteria</taxon>
        <taxon>Burkholderiales</taxon>
        <taxon>Burkholderiaceae</taxon>
        <taxon>Trinickia</taxon>
    </lineage>
</organism>
<dbReference type="InterPro" id="IPR013785">
    <property type="entry name" value="Aldolase_TIM"/>
</dbReference>
<comment type="caution">
    <text evidence="5">The sequence shown here is derived from an EMBL/GenBank/DDBJ whole genome shotgun (WGS) entry which is preliminary data.</text>
</comment>
<dbReference type="EMBL" id="QRGA01000013">
    <property type="protein sequence ID" value="RDU96708.1"/>
    <property type="molecule type" value="Genomic_DNA"/>
</dbReference>
<name>A0A3D8JUG5_9BURK</name>
<evidence type="ECO:0000313" key="6">
    <source>
        <dbReference type="Proteomes" id="UP000256838"/>
    </source>
</evidence>
<keyword evidence="6" id="KW-1185">Reference proteome</keyword>
<reference evidence="5 6" key="1">
    <citation type="submission" date="2018-08" db="EMBL/GenBank/DDBJ databases">
        <title>Paraburkholderia sp. DHOM06 isolated from forest soil.</title>
        <authorList>
            <person name="Gao Z.-H."/>
            <person name="Qiu L.-H."/>
        </authorList>
    </citation>
    <scope>NUCLEOTIDE SEQUENCE [LARGE SCALE GENOMIC DNA]</scope>
    <source>
        <strain evidence="5 6">DHOM06</strain>
    </source>
</reference>
<protein>
    <submittedName>
        <fullName evidence="5">Dihydrodipicolinate synthase family protein</fullName>
    </submittedName>
</protein>
<dbReference type="PRINTS" id="PR00146">
    <property type="entry name" value="DHPICSNTHASE"/>
</dbReference>
<comment type="similarity">
    <text evidence="2">Belongs to the DapA family.</text>
</comment>
<evidence type="ECO:0000256" key="3">
    <source>
        <dbReference type="PIRSR" id="PIRSR001365-1"/>
    </source>
</evidence>
<feature type="active site" description="Proton donor/acceptor" evidence="3">
    <location>
        <position position="140"/>
    </location>
</feature>
<evidence type="ECO:0000256" key="4">
    <source>
        <dbReference type="PIRSR" id="PIRSR001365-2"/>
    </source>
</evidence>
<dbReference type="PANTHER" id="PTHR12128:SF67">
    <property type="entry name" value="BLR3884 PROTEIN"/>
    <property type="match status" value="1"/>
</dbReference>
<dbReference type="SMART" id="SM01130">
    <property type="entry name" value="DHDPS"/>
    <property type="match status" value="1"/>
</dbReference>
<dbReference type="OrthoDB" id="9816489at2"/>